<accession>A0ABS7U246</accession>
<protein>
    <recommendedName>
        <fullName evidence="4">Tissue inhibitor of metalloproteinase</fullName>
    </recommendedName>
</protein>
<name>A0ABS7U246_9BACT</name>
<evidence type="ECO:0000256" key="1">
    <source>
        <dbReference type="SAM" id="MobiDB-lite"/>
    </source>
</evidence>
<evidence type="ECO:0000313" key="2">
    <source>
        <dbReference type="EMBL" id="MBZ5714600.1"/>
    </source>
</evidence>
<dbReference type="Proteomes" id="UP001139031">
    <property type="component" value="Unassembled WGS sequence"/>
</dbReference>
<dbReference type="RefSeq" id="WP_224196333.1">
    <property type="nucleotide sequence ID" value="NZ_JAIRAU010000048.1"/>
</dbReference>
<proteinExistence type="predicted"/>
<dbReference type="Gene3D" id="2.40.50.120">
    <property type="match status" value="1"/>
</dbReference>
<comment type="caution">
    <text evidence="2">The sequence shown here is derived from an EMBL/GenBank/DDBJ whole genome shotgun (WGS) entry which is preliminary data.</text>
</comment>
<dbReference type="SUPFAM" id="SSF50242">
    <property type="entry name" value="TIMP-like"/>
    <property type="match status" value="1"/>
</dbReference>
<organism evidence="2 3">
    <name type="scientific">Nannocystis pusilla</name>
    <dbReference type="NCBI Taxonomy" id="889268"/>
    <lineage>
        <taxon>Bacteria</taxon>
        <taxon>Pseudomonadati</taxon>
        <taxon>Myxococcota</taxon>
        <taxon>Polyangia</taxon>
        <taxon>Nannocystales</taxon>
        <taxon>Nannocystaceae</taxon>
        <taxon>Nannocystis</taxon>
    </lineage>
</organism>
<gene>
    <name evidence="2" type="ORF">K7C98_35660</name>
</gene>
<evidence type="ECO:0008006" key="4">
    <source>
        <dbReference type="Google" id="ProtNLM"/>
    </source>
</evidence>
<evidence type="ECO:0000313" key="3">
    <source>
        <dbReference type="Proteomes" id="UP001139031"/>
    </source>
</evidence>
<reference evidence="2" key="1">
    <citation type="submission" date="2021-08" db="EMBL/GenBank/DDBJ databases">
        <authorList>
            <person name="Stevens D.C."/>
        </authorList>
    </citation>
    <scope>NUCLEOTIDE SEQUENCE</scope>
    <source>
        <strain evidence="2">DSM 53165</strain>
    </source>
</reference>
<dbReference type="EMBL" id="JAIRAU010000048">
    <property type="protein sequence ID" value="MBZ5714600.1"/>
    <property type="molecule type" value="Genomic_DNA"/>
</dbReference>
<feature type="region of interest" description="Disordered" evidence="1">
    <location>
        <begin position="123"/>
        <end position="171"/>
    </location>
</feature>
<sequence>MSLIAVAVWAVPHEASACTCLPPPAPLVARDQAEAVFEARVDAVQSSDTNGMVRYGLTVLRVFKGDIQASTSIVTRNSSAACGRSFVLGKRYLLYAHRTPEGDLGDTMCSRTRQVGTADEDLAALGAGTPPPAPASPETQESREPPRIEPSAPPPALDAPAPATRGGCDLGGDSGPAGLAWLLLVGALVRRRGRAPACATPRLPTAAGDPGA</sequence>
<keyword evidence="3" id="KW-1185">Reference proteome</keyword>
<dbReference type="InterPro" id="IPR008993">
    <property type="entry name" value="TIMP-like_OB-fold"/>
</dbReference>